<gene>
    <name evidence="1" type="ORF">NIES23_54270</name>
</gene>
<dbReference type="EMBL" id="AP018217">
    <property type="protein sequence ID" value="BAY72599.1"/>
    <property type="molecule type" value="Genomic_DNA"/>
</dbReference>
<evidence type="ECO:0000313" key="2">
    <source>
        <dbReference type="Proteomes" id="UP000217507"/>
    </source>
</evidence>
<protein>
    <submittedName>
        <fullName evidence="1">Uncharacterized protein</fullName>
    </submittedName>
</protein>
<reference evidence="1 2" key="1">
    <citation type="submission" date="2017-06" db="EMBL/GenBank/DDBJ databases">
        <title>Genome sequencing of cyanobaciteial culture collection at National Institute for Environmental Studies (NIES).</title>
        <authorList>
            <person name="Hirose Y."/>
            <person name="Shimura Y."/>
            <person name="Fujisawa T."/>
            <person name="Nakamura Y."/>
            <person name="Kawachi M."/>
        </authorList>
    </citation>
    <scope>NUCLEOTIDE SEQUENCE [LARGE SCALE GENOMIC DNA]</scope>
    <source>
        <strain evidence="1 2">NIES-23</strain>
        <plasmid evidence="2">Plasmid Plasmid1 dna</plasmid>
    </source>
</reference>
<keyword evidence="1" id="KW-0614">Plasmid</keyword>
<proteinExistence type="predicted"/>
<dbReference type="Proteomes" id="UP000217507">
    <property type="component" value="Plasmid Plasmid1 dna"/>
</dbReference>
<dbReference type="AlphaFoldDB" id="A0A1Z4KUB9"/>
<name>A0A1Z4KUB9_ANAVA</name>
<accession>A0A1Z4KUB9</accession>
<organism evidence="1 2">
    <name type="scientific">Trichormus variabilis NIES-23</name>
    <dbReference type="NCBI Taxonomy" id="1973479"/>
    <lineage>
        <taxon>Bacteria</taxon>
        <taxon>Bacillati</taxon>
        <taxon>Cyanobacteriota</taxon>
        <taxon>Cyanophyceae</taxon>
        <taxon>Nostocales</taxon>
        <taxon>Nostocaceae</taxon>
        <taxon>Trichormus</taxon>
    </lineage>
</organism>
<sequence>MGKVWTYWEFDHPLGRTVRVISTPLGLEIFAEDVFSVVAAKLNNEKVVPININSQERYVVMEQEVVKVKTLNFTAINSLKGIVEADLINKFLHWVRTTIRPIFQADYL</sequence>
<geneLocation type="plasmid" evidence="1">
    <name>plasmid1</name>
</geneLocation>
<evidence type="ECO:0000313" key="1">
    <source>
        <dbReference type="EMBL" id="BAY72599.1"/>
    </source>
</evidence>